<accession>A0ABX6GI97</accession>
<protein>
    <submittedName>
        <fullName evidence="7">Type 1 fimbrial protein</fullName>
    </submittedName>
</protein>
<keyword evidence="8" id="KW-1185">Reference proteome</keyword>
<comment type="similarity">
    <text evidence="2">Belongs to the fimbrial protein family.</text>
</comment>
<reference evidence="7 8" key="1">
    <citation type="submission" date="2019-07" db="EMBL/GenBank/DDBJ databases">
        <title>Serratia dokdonensis sp. nov., an elicitor of systemic resistance in Nicotiana Tabacum.</title>
        <authorList>
            <person name="Son J.-S."/>
            <person name="Hwang Y.-J."/>
            <person name="Lee S.-Y."/>
            <person name="Ghim S.-Y."/>
        </authorList>
    </citation>
    <scope>NUCLEOTIDE SEQUENCE [LARGE SCALE GENOMIC DNA]</scope>
    <source>
        <strain evidence="7 8">KUDC3025</strain>
    </source>
</reference>
<feature type="signal peptide" evidence="5">
    <location>
        <begin position="1"/>
        <end position="20"/>
    </location>
</feature>
<dbReference type="RefSeq" id="WP_160027650.1">
    <property type="nucleotide sequence ID" value="NZ_CP041764.1"/>
</dbReference>
<dbReference type="PANTHER" id="PTHR33420">
    <property type="entry name" value="FIMBRIAL SUBUNIT ELFA-RELATED"/>
    <property type="match status" value="1"/>
</dbReference>
<dbReference type="Proteomes" id="UP000430368">
    <property type="component" value="Chromosome"/>
</dbReference>
<gene>
    <name evidence="7" type="ORF">FO014_02810</name>
</gene>
<evidence type="ECO:0000256" key="5">
    <source>
        <dbReference type="SAM" id="SignalP"/>
    </source>
</evidence>
<evidence type="ECO:0000256" key="3">
    <source>
        <dbReference type="ARBA" id="ARBA00022729"/>
    </source>
</evidence>
<evidence type="ECO:0000313" key="8">
    <source>
        <dbReference type="Proteomes" id="UP000430368"/>
    </source>
</evidence>
<evidence type="ECO:0000256" key="2">
    <source>
        <dbReference type="ARBA" id="ARBA00006671"/>
    </source>
</evidence>
<evidence type="ECO:0000256" key="1">
    <source>
        <dbReference type="ARBA" id="ARBA00004561"/>
    </source>
</evidence>
<sequence length="204" mass="21457">MKRCVSLLIAGMGYCALAQAATPDTDGGRVDFLGKITDTSCSVSVNGQGSDANVYLAPVSLQEVHNRGAGAYLKPKSFTIQLSNCQIMEGSAETLSDADLRNISVSWVGGNLLQGANEDAGYLANSLSDGASNIALALSVNGNDTLDKSNKIIPADPDQNSVQPEIGAKDVGTFTYYIGYVTQAPKKTTSGPIQSYATYEIRYN</sequence>
<feature type="domain" description="Fimbrial-type adhesion" evidence="6">
    <location>
        <begin position="32"/>
        <end position="203"/>
    </location>
</feature>
<evidence type="ECO:0000256" key="4">
    <source>
        <dbReference type="ARBA" id="ARBA00023263"/>
    </source>
</evidence>
<evidence type="ECO:0000259" key="6">
    <source>
        <dbReference type="Pfam" id="PF00419"/>
    </source>
</evidence>
<dbReference type="InterPro" id="IPR036937">
    <property type="entry name" value="Adhesion_dom_fimbrial_sf"/>
</dbReference>
<organism evidence="7 8">
    <name type="scientific">Serratia rhizosphaerae</name>
    <dbReference type="NCBI Taxonomy" id="2597702"/>
    <lineage>
        <taxon>Bacteria</taxon>
        <taxon>Pseudomonadati</taxon>
        <taxon>Pseudomonadota</taxon>
        <taxon>Gammaproteobacteria</taxon>
        <taxon>Enterobacterales</taxon>
        <taxon>Yersiniaceae</taxon>
        <taxon>Serratia</taxon>
    </lineage>
</organism>
<dbReference type="Pfam" id="PF00419">
    <property type="entry name" value="Fimbrial"/>
    <property type="match status" value="1"/>
</dbReference>
<dbReference type="Gene3D" id="2.60.40.1090">
    <property type="entry name" value="Fimbrial-type adhesion domain"/>
    <property type="match status" value="1"/>
</dbReference>
<comment type="subcellular location">
    <subcellularLocation>
        <location evidence="1">Fimbrium</location>
    </subcellularLocation>
</comment>
<evidence type="ECO:0000313" key="7">
    <source>
        <dbReference type="EMBL" id="QHA85996.1"/>
    </source>
</evidence>
<name>A0ABX6GI97_9GAMM</name>
<dbReference type="EMBL" id="CP041764">
    <property type="protein sequence ID" value="QHA85996.1"/>
    <property type="molecule type" value="Genomic_DNA"/>
</dbReference>
<keyword evidence="4" id="KW-0281">Fimbrium</keyword>
<dbReference type="InterPro" id="IPR000259">
    <property type="entry name" value="Adhesion_dom_fimbrial"/>
</dbReference>
<dbReference type="InterPro" id="IPR050263">
    <property type="entry name" value="Bact_Fimbrial_Adh_Pro"/>
</dbReference>
<dbReference type="PANTHER" id="PTHR33420:SF3">
    <property type="entry name" value="FIMBRIAL SUBUNIT ELFA"/>
    <property type="match status" value="1"/>
</dbReference>
<dbReference type="SUPFAM" id="SSF49401">
    <property type="entry name" value="Bacterial adhesins"/>
    <property type="match status" value="1"/>
</dbReference>
<feature type="chain" id="PRO_5047034204" evidence="5">
    <location>
        <begin position="21"/>
        <end position="204"/>
    </location>
</feature>
<dbReference type="InterPro" id="IPR008966">
    <property type="entry name" value="Adhesion_dom_sf"/>
</dbReference>
<proteinExistence type="inferred from homology"/>
<keyword evidence="3 5" id="KW-0732">Signal</keyword>